<dbReference type="WBParaSite" id="DME_0000219701-mRNA-1">
    <property type="protein sequence ID" value="DME_0000219701-mRNA-1"/>
    <property type="gene ID" value="DME_0000219701"/>
</dbReference>
<dbReference type="EMBL" id="UYYG01001156">
    <property type="protein sequence ID" value="VDN56584.1"/>
    <property type="molecule type" value="Genomic_DNA"/>
</dbReference>
<dbReference type="PRINTS" id="PR00967">
    <property type="entry name" value="ONCOGENEAML1"/>
</dbReference>
<dbReference type="InterPro" id="IPR013524">
    <property type="entry name" value="Runt_dom"/>
</dbReference>
<feature type="domain" description="Runt" evidence="5">
    <location>
        <begin position="13"/>
        <end position="141"/>
    </location>
</feature>
<dbReference type="Pfam" id="PF00853">
    <property type="entry name" value="Runt"/>
    <property type="match status" value="1"/>
</dbReference>
<dbReference type="GO" id="GO:0005524">
    <property type="term" value="F:ATP binding"/>
    <property type="evidence" value="ECO:0007669"/>
    <property type="project" value="InterPro"/>
</dbReference>
<dbReference type="PANTHER" id="PTHR11950">
    <property type="entry name" value="RUNT RELATED"/>
    <property type="match status" value="1"/>
</dbReference>
<reference evidence="9" key="1">
    <citation type="submission" date="2017-02" db="UniProtKB">
        <authorList>
            <consortium name="WormBaseParasite"/>
        </authorList>
    </citation>
    <scope>IDENTIFICATION</scope>
</reference>
<keyword evidence="8" id="KW-1185">Reference proteome</keyword>
<dbReference type="AlphaFoldDB" id="A0A0N4U5Q8"/>
<sequence>MGADYEKALIALEETMSAVNSSVKLLSTGCPNIICTELPTHWRSNKSLPTPFIVFALGPVPDGTVVTISAGNEENSCADLRNNKTCMNGQIARFSDLRFVGKSGRGKNFHLTITIETKPVQIAIIEKVIKVTVDGPRDSRTNKRTVTHRRSAASDESNINMKVRRRLSPVTIPRPVPTLVSPLPVFSPLFNSYSFVPNTPIAPATTRLPLTFASTIATHHSITPLSCSIPVNLPRAQLRMSNDMEEPIGARTRRKTTKIWKPYVH</sequence>
<evidence type="ECO:0000256" key="3">
    <source>
        <dbReference type="ARBA" id="ARBA00023163"/>
    </source>
</evidence>
<accession>A0A0N4U5Q8</accession>
<reference evidence="6 8" key="2">
    <citation type="submission" date="2018-11" db="EMBL/GenBank/DDBJ databases">
        <authorList>
            <consortium name="Pathogen Informatics"/>
        </authorList>
    </citation>
    <scope>NUCLEOTIDE SEQUENCE [LARGE SCALE GENOMIC DNA]</scope>
</reference>
<evidence type="ECO:0000256" key="2">
    <source>
        <dbReference type="ARBA" id="ARBA00023015"/>
    </source>
</evidence>
<evidence type="ECO:0000313" key="8">
    <source>
        <dbReference type="Proteomes" id="UP000274756"/>
    </source>
</evidence>
<dbReference type="Gene3D" id="2.60.40.720">
    <property type="match status" value="1"/>
</dbReference>
<dbReference type="PROSITE" id="PS51062">
    <property type="entry name" value="RUNT"/>
    <property type="match status" value="1"/>
</dbReference>
<dbReference type="InterPro" id="IPR008967">
    <property type="entry name" value="p53-like_TF_DNA-bd_sf"/>
</dbReference>
<dbReference type="SUPFAM" id="SSF49417">
    <property type="entry name" value="p53-like transcription factors"/>
    <property type="match status" value="1"/>
</dbReference>
<name>A0A0N4U5Q8_DRAME</name>
<keyword evidence="4" id="KW-0539">Nucleus</keyword>
<evidence type="ECO:0000256" key="1">
    <source>
        <dbReference type="ARBA" id="ARBA00004123"/>
    </source>
</evidence>
<dbReference type="GO" id="GO:0005634">
    <property type="term" value="C:nucleus"/>
    <property type="evidence" value="ECO:0007669"/>
    <property type="project" value="UniProtKB-SubCell"/>
</dbReference>
<protein>
    <submittedName>
        <fullName evidence="9">Runt domain-containing protein</fullName>
    </submittedName>
</protein>
<evidence type="ECO:0000313" key="6">
    <source>
        <dbReference type="EMBL" id="VDN56584.1"/>
    </source>
</evidence>
<proteinExistence type="predicted"/>
<evidence type="ECO:0000313" key="7">
    <source>
        <dbReference type="Proteomes" id="UP000038040"/>
    </source>
</evidence>
<dbReference type="GO" id="GO:0000978">
    <property type="term" value="F:RNA polymerase II cis-regulatory region sequence-specific DNA binding"/>
    <property type="evidence" value="ECO:0007669"/>
    <property type="project" value="TreeGrafter"/>
</dbReference>
<dbReference type="InterPro" id="IPR000040">
    <property type="entry name" value="AML1_Runt"/>
</dbReference>
<keyword evidence="3" id="KW-0804">Transcription</keyword>
<evidence type="ECO:0000259" key="5">
    <source>
        <dbReference type="PROSITE" id="PS51062"/>
    </source>
</evidence>
<dbReference type="OrthoDB" id="10029800at2759"/>
<keyword evidence="2" id="KW-0805">Transcription regulation</keyword>
<dbReference type="Proteomes" id="UP000274756">
    <property type="component" value="Unassembled WGS sequence"/>
</dbReference>
<organism evidence="7 9">
    <name type="scientific">Dracunculus medinensis</name>
    <name type="common">Guinea worm</name>
    <dbReference type="NCBI Taxonomy" id="318479"/>
    <lineage>
        <taxon>Eukaryota</taxon>
        <taxon>Metazoa</taxon>
        <taxon>Ecdysozoa</taxon>
        <taxon>Nematoda</taxon>
        <taxon>Chromadorea</taxon>
        <taxon>Rhabditida</taxon>
        <taxon>Spirurina</taxon>
        <taxon>Dracunculoidea</taxon>
        <taxon>Dracunculidae</taxon>
        <taxon>Dracunculus</taxon>
    </lineage>
</organism>
<comment type="subcellular location">
    <subcellularLocation>
        <location evidence="1">Nucleus</location>
    </subcellularLocation>
</comment>
<dbReference type="PANTHER" id="PTHR11950:SF31">
    <property type="entry name" value="SEGMENTATION PROTEIN RUNT"/>
    <property type="match status" value="1"/>
</dbReference>
<dbReference type="InterPro" id="IPR012346">
    <property type="entry name" value="p53/RUNT-type_TF_DNA-bd_sf"/>
</dbReference>
<gene>
    <name evidence="6" type="ORF">DME_LOCUS6557</name>
</gene>
<dbReference type="GO" id="GO:0000981">
    <property type="term" value="F:DNA-binding transcription factor activity, RNA polymerase II-specific"/>
    <property type="evidence" value="ECO:0007669"/>
    <property type="project" value="TreeGrafter"/>
</dbReference>
<evidence type="ECO:0000256" key="4">
    <source>
        <dbReference type="ARBA" id="ARBA00023242"/>
    </source>
</evidence>
<dbReference type="Proteomes" id="UP000038040">
    <property type="component" value="Unplaced"/>
</dbReference>
<evidence type="ECO:0000313" key="9">
    <source>
        <dbReference type="WBParaSite" id="DME_0000219701-mRNA-1"/>
    </source>
</evidence>
<dbReference type="STRING" id="318479.A0A0N4U5Q8"/>